<evidence type="ECO:0000256" key="6">
    <source>
        <dbReference type="SAM" id="MobiDB-lite"/>
    </source>
</evidence>
<evidence type="ECO:0000256" key="3">
    <source>
        <dbReference type="ARBA" id="ARBA00023274"/>
    </source>
</evidence>
<evidence type="ECO:0000256" key="2">
    <source>
        <dbReference type="ARBA" id="ARBA00022980"/>
    </source>
</evidence>
<evidence type="ECO:0000256" key="1">
    <source>
        <dbReference type="ARBA" id="ARBA00008563"/>
    </source>
</evidence>
<feature type="compositionally biased region" description="Basic and acidic residues" evidence="6">
    <location>
        <begin position="104"/>
        <end position="138"/>
    </location>
</feature>
<dbReference type="NCBIfam" id="TIGR00061">
    <property type="entry name" value="L21"/>
    <property type="match status" value="1"/>
</dbReference>
<accession>A0A5C5BU06</accession>
<dbReference type="Proteomes" id="UP000312594">
    <property type="component" value="Unassembled WGS sequence"/>
</dbReference>
<dbReference type="GO" id="GO:0006412">
    <property type="term" value="P:translation"/>
    <property type="evidence" value="ECO:0007669"/>
    <property type="project" value="UniProtKB-UniRule"/>
</dbReference>
<dbReference type="EMBL" id="VEVP01000024">
    <property type="protein sequence ID" value="TNU89772.1"/>
    <property type="molecule type" value="Genomic_DNA"/>
</dbReference>
<dbReference type="GO" id="GO:0005840">
    <property type="term" value="C:ribosome"/>
    <property type="evidence" value="ECO:0007669"/>
    <property type="project" value="UniProtKB-KW"/>
</dbReference>
<dbReference type="GO" id="GO:0005737">
    <property type="term" value="C:cytoplasm"/>
    <property type="evidence" value="ECO:0007669"/>
    <property type="project" value="UniProtKB-ARBA"/>
</dbReference>
<dbReference type="InterPro" id="IPR036164">
    <property type="entry name" value="bL21-like_sf"/>
</dbReference>
<reference evidence="7 8" key="1">
    <citation type="journal article" date="2005" name="Appl. Environ. Microbiol.">
        <title>Intestinal bacterial communities that produce active estrogen-like compounds enterodiol and enterolactone in humans.</title>
        <authorList>
            <person name="Clavel T."/>
            <person name="Henderson G."/>
            <person name="Alpert C.A."/>
            <person name="Philippe C."/>
            <person name="Rigottier-Gois L."/>
            <person name="Dore J."/>
            <person name="Blaut M."/>
        </authorList>
    </citation>
    <scope>NUCLEOTIDE SEQUENCE [LARGE SCALE GENOMIC DNA]</scope>
    <source>
        <strain evidence="7 8">SECO-MT75m2</strain>
    </source>
</reference>
<dbReference type="HAMAP" id="MF_01363">
    <property type="entry name" value="Ribosomal_bL21"/>
    <property type="match status" value="1"/>
</dbReference>
<protein>
    <recommendedName>
        <fullName evidence="4">Large ribosomal subunit protein bL21</fullName>
    </recommendedName>
</protein>
<dbReference type="AlphaFoldDB" id="A0A5C5BU06"/>
<keyword evidence="4 5" id="KW-0699">rRNA-binding</keyword>
<dbReference type="InterPro" id="IPR001787">
    <property type="entry name" value="Ribosomal_bL21"/>
</dbReference>
<dbReference type="GO" id="GO:0003735">
    <property type="term" value="F:structural constituent of ribosome"/>
    <property type="evidence" value="ECO:0007669"/>
    <property type="project" value="InterPro"/>
</dbReference>
<evidence type="ECO:0000256" key="4">
    <source>
        <dbReference type="HAMAP-Rule" id="MF_01363"/>
    </source>
</evidence>
<dbReference type="GO" id="GO:1990904">
    <property type="term" value="C:ribonucleoprotein complex"/>
    <property type="evidence" value="ECO:0007669"/>
    <property type="project" value="UniProtKB-KW"/>
</dbReference>
<dbReference type="GO" id="GO:0019843">
    <property type="term" value="F:rRNA binding"/>
    <property type="evidence" value="ECO:0007669"/>
    <property type="project" value="UniProtKB-UniRule"/>
</dbReference>
<comment type="function">
    <text evidence="4 5">This protein binds to 23S rRNA in the presence of protein L20.</text>
</comment>
<dbReference type="PANTHER" id="PTHR21349:SF0">
    <property type="entry name" value="LARGE RIBOSOMAL SUBUNIT PROTEIN BL21M"/>
    <property type="match status" value="1"/>
</dbReference>
<evidence type="ECO:0000256" key="5">
    <source>
        <dbReference type="RuleBase" id="RU000562"/>
    </source>
</evidence>
<dbReference type="PANTHER" id="PTHR21349">
    <property type="entry name" value="50S RIBOSOMAL PROTEIN L21"/>
    <property type="match status" value="1"/>
</dbReference>
<proteinExistence type="inferred from homology"/>
<name>A0A5C5BU06_EGGLN</name>
<organism evidence="7 8">
    <name type="scientific">Eggerthella lenta</name>
    <name type="common">Eubacterium lentum</name>
    <dbReference type="NCBI Taxonomy" id="84112"/>
    <lineage>
        <taxon>Bacteria</taxon>
        <taxon>Bacillati</taxon>
        <taxon>Actinomycetota</taxon>
        <taxon>Coriobacteriia</taxon>
        <taxon>Eggerthellales</taxon>
        <taxon>Eggerthellaceae</taxon>
        <taxon>Eggerthella</taxon>
    </lineage>
</organism>
<dbReference type="InterPro" id="IPR028909">
    <property type="entry name" value="bL21-like"/>
</dbReference>
<keyword evidence="2 4" id="KW-0689">Ribosomal protein</keyword>
<evidence type="ECO:0000313" key="7">
    <source>
        <dbReference type="EMBL" id="TNU89772.1"/>
    </source>
</evidence>
<keyword evidence="4 5" id="KW-0694">RNA-binding</keyword>
<keyword evidence="3 4" id="KW-0687">Ribonucleoprotein</keyword>
<gene>
    <name evidence="4 7" type="primary">rplU</name>
    <name evidence="7" type="ORF">FIC87_10565</name>
</gene>
<comment type="subunit">
    <text evidence="4">Part of the 50S ribosomal subunit. Contacts protein L20.</text>
</comment>
<comment type="similarity">
    <text evidence="1 4 5">Belongs to the bacterial ribosomal protein bL21 family.</text>
</comment>
<sequence length="138" mass="14902">MYAIVKTGGKQYKVAPGDKLNIEKLDAAVGDKVELEAICVVDGAKVEADPAKAAATKVTAIILEQFKGEKQLVFKFKKRKNYKKLRGHRQQLTRVQIESVGSAKAEKPAAKKAAKKDDAEKKPAPAKAADKPASEDAE</sequence>
<dbReference type="SUPFAM" id="SSF141091">
    <property type="entry name" value="L21p-like"/>
    <property type="match status" value="1"/>
</dbReference>
<feature type="region of interest" description="Disordered" evidence="6">
    <location>
        <begin position="96"/>
        <end position="138"/>
    </location>
</feature>
<dbReference type="RefSeq" id="WP_114557870.1">
    <property type="nucleotide sequence ID" value="NZ_CP089333.1"/>
</dbReference>
<comment type="caution">
    <text evidence="7">The sequence shown here is derived from an EMBL/GenBank/DDBJ whole genome shotgun (WGS) entry which is preliminary data.</text>
</comment>
<evidence type="ECO:0000313" key="8">
    <source>
        <dbReference type="Proteomes" id="UP000312594"/>
    </source>
</evidence>
<dbReference type="Pfam" id="PF00829">
    <property type="entry name" value="Ribosomal_L21p"/>
    <property type="match status" value="1"/>
</dbReference>